<dbReference type="InterPro" id="IPR029334">
    <property type="entry name" value="PP1-bd"/>
</dbReference>
<feature type="compositionally biased region" description="Basic residues" evidence="7">
    <location>
        <begin position="718"/>
        <end position="729"/>
    </location>
</feature>
<feature type="compositionally biased region" description="Basic and acidic residues" evidence="7">
    <location>
        <begin position="830"/>
        <end position="874"/>
    </location>
</feature>
<dbReference type="Pfam" id="PF15276">
    <property type="entry name" value="PP1_bind"/>
    <property type="match status" value="1"/>
</dbReference>
<feature type="region of interest" description="Disordered" evidence="7">
    <location>
        <begin position="368"/>
        <end position="443"/>
    </location>
</feature>
<feature type="compositionally biased region" description="Basic and acidic residues" evidence="7">
    <location>
        <begin position="247"/>
        <end position="265"/>
    </location>
</feature>
<feature type="region of interest" description="Disordered" evidence="7">
    <location>
        <begin position="221"/>
        <end position="314"/>
    </location>
</feature>
<evidence type="ECO:0000256" key="2">
    <source>
        <dbReference type="ARBA" id="ARBA00022499"/>
    </source>
</evidence>
<keyword evidence="6" id="KW-0131">Cell cycle</keyword>
<feature type="compositionally biased region" description="Basic and acidic residues" evidence="7">
    <location>
        <begin position="772"/>
        <end position="783"/>
    </location>
</feature>
<evidence type="ECO:0000259" key="8">
    <source>
        <dbReference type="Pfam" id="PF15276"/>
    </source>
</evidence>
<feature type="compositionally biased region" description="Polar residues" evidence="7">
    <location>
        <begin position="642"/>
        <end position="654"/>
    </location>
</feature>
<dbReference type="GO" id="GO:0005694">
    <property type="term" value="C:chromosome"/>
    <property type="evidence" value="ECO:0007669"/>
    <property type="project" value="TreeGrafter"/>
</dbReference>
<keyword evidence="2" id="KW-1017">Isopeptide bond</keyword>
<evidence type="ECO:0000256" key="6">
    <source>
        <dbReference type="ARBA" id="ARBA00023306"/>
    </source>
</evidence>
<protein>
    <recommendedName>
        <fullName evidence="8">PP1-binding domain-containing protein</fullName>
    </recommendedName>
</protein>
<sequence>MESNRRSKSKNPWIKWNDSQVSDVEVAIDVGRVGEKMKDRLEDIHENQRSRRESKRDRSTGRKESMEEYKDRRGCFNCGKFSRRRKTIEWRINDAVAVNVRMESEAGMENRTPLGTLTPSQQNGENGALDFSKLTPSQFGITPNSFTAFPKDKDKSRVAQLKARRRSTIGVRGSPETNSLICFRAKQAMKTPPRTPQHLLESPLFSGRDSIKQKMAAFQRLMGTDEENTGRSASLMKEGKEEEEEEGARHTQSDADGGSEERENRLAPVTPPQPKRRRRGTPHRGLWEEQIEEEEPLSELTHTPKHEQQVEFKSPKMAPSLGLGLSLGLDSQSQLMSLPMLSKPELIKTGDVEVSSVSKRKRVRFGAPLSPEFFDKTLPPSTPLQKGATPSRPPSSTGRKHSLLKTPQRFEPPLPQPDFSSPVRSAASPVLTTHTYSDGGLDSDEVFLDNQKISFPNMDEEFDNPPVDSKASAEISELTAHHEPLAKDAEITDTAFEEEEEETRLSFAATPDPPAHPPTAEPELNTEQGDRLRPLKTAESSAEAPRSRGRKRKQPAESETTETRRSSRSAAVSAKGKLKTSSAKKRFGTKEVDRSLYGKRDYASKNPLLSPIIESAASSLSSTPTQPRTGENPDSSPAPAPSTKQSKTASSGTTADLVAAAALWRSRFLHQAKNSDSDSNLTDESERSVLTDAPVQSEASVESSVVPAGRRASTGRAGRGRRNSASRRRSWSDPKAKDEREVREQKTEVHQSESHESIQEEDPAGEQSISEKLNRRTERKSEPKTPSGGRQRGRKSARTKNSSVAEEEEEQLEERRGLEKTCQETVESSGSEKEEVEKNDEDGRQTSGHEVEEKNDEDGRQTSGHEVEEKKDEDSNPSLAPLENLEPWQQPDFCIEDVLRPVAKSRGSVRRSLRHRRSMDVLAKGLAWVEHTSPQMITTNQRRRTRGRLSAVSQPPPFPDSEETPTNQ</sequence>
<evidence type="ECO:0000256" key="4">
    <source>
        <dbReference type="ARBA" id="ARBA00022843"/>
    </source>
</evidence>
<feature type="compositionally biased region" description="Pro residues" evidence="7">
    <location>
        <begin position="511"/>
        <end position="520"/>
    </location>
</feature>
<dbReference type="AlphaFoldDB" id="A0A5N5KEI0"/>
<keyword evidence="5" id="KW-0539">Nucleus</keyword>
<accession>A0A5N5KEI0</accession>
<evidence type="ECO:0000313" key="9">
    <source>
        <dbReference type="EMBL" id="KAB5528740.1"/>
    </source>
</evidence>
<evidence type="ECO:0000256" key="7">
    <source>
        <dbReference type="SAM" id="MobiDB-lite"/>
    </source>
</evidence>
<keyword evidence="3" id="KW-0597">Phosphoprotein</keyword>
<keyword evidence="10" id="KW-1185">Reference proteome</keyword>
<dbReference type="PANTHER" id="PTHR21603">
    <property type="entry name" value="ANTIGEN KI-67-LIKE PROTEIN"/>
    <property type="match status" value="1"/>
</dbReference>
<comment type="subcellular location">
    <subcellularLocation>
        <location evidence="1">Nucleus</location>
    </subcellularLocation>
</comment>
<feature type="region of interest" description="Disordered" evidence="7">
    <location>
        <begin position="30"/>
        <end position="69"/>
    </location>
</feature>
<feature type="compositionally biased region" description="Basic and acidic residues" evidence="7">
    <location>
        <begin position="32"/>
        <end position="69"/>
    </location>
</feature>
<dbReference type="EMBL" id="VFJC01000025">
    <property type="protein sequence ID" value="KAB5528740.1"/>
    <property type="molecule type" value="Genomic_DNA"/>
</dbReference>
<feature type="compositionally biased region" description="Basic and acidic residues" evidence="7">
    <location>
        <begin position="588"/>
        <end position="603"/>
    </location>
</feature>
<evidence type="ECO:0000256" key="3">
    <source>
        <dbReference type="ARBA" id="ARBA00022553"/>
    </source>
</evidence>
<organism evidence="9 10">
    <name type="scientific">Pangasianodon hypophthalmus</name>
    <name type="common">Striped catfish</name>
    <name type="synonym">Helicophagus hypophthalmus</name>
    <dbReference type="NCBI Taxonomy" id="310915"/>
    <lineage>
        <taxon>Eukaryota</taxon>
        <taxon>Metazoa</taxon>
        <taxon>Chordata</taxon>
        <taxon>Craniata</taxon>
        <taxon>Vertebrata</taxon>
        <taxon>Euteleostomi</taxon>
        <taxon>Actinopterygii</taxon>
        <taxon>Neopterygii</taxon>
        <taxon>Teleostei</taxon>
        <taxon>Ostariophysi</taxon>
        <taxon>Siluriformes</taxon>
        <taxon>Pangasiidae</taxon>
        <taxon>Pangasianodon</taxon>
    </lineage>
</organism>
<proteinExistence type="predicted"/>
<feature type="region of interest" description="Disordered" evidence="7">
    <location>
        <begin position="933"/>
        <end position="968"/>
    </location>
</feature>
<dbReference type="Proteomes" id="UP000327468">
    <property type="component" value="Chromosome 24"/>
</dbReference>
<reference evidence="9 10" key="1">
    <citation type="submission" date="2019-06" db="EMBL/GenBank/DDBJ databases">
        <title>A chromosome-scale genome assembly of the striped catfish, Pangasianodon hypophthalmus.</title>
        <authorList>
            <person name="Wen M."/>
            <person name="Zahm M."/>
            <person name="Roques C."/>
            <person name="Cabau C."/>
            <person name="Klopp C."/>
            <person name="Donnadieu C."/>
            <person name="Jouanno E."/>
            <person name="Avarre J.-C."/>
            <person name="Campet M."/>
            <person name="Ha T.T.T."/>
            <person name="Dugue R."/>
            <person name="Lampietro C."/>
            <person name="Louis A."/>
            <person name="Herpin A."/>
            <person name="Echchiki A."/>
            <person name="Berthelot C."/>
            <person name="Parey E."/>
            <person name="Roest-Crollius H."/>
            <person name="Braasch I."/>
            <person name="Postlethwait J."/>
            <person name="Bobe J."/>
            <person name="Montfort J."/>
            <person name="Bouchez O."/>
            <person name="Begum T."/>
            <person name="Schartl M."/>
            <person name="Guiguen Y."/>
        </authorList>
    </citation>
    <scope>NUCLEOTIDE SEQUENCE [LARGE SCALE GENOMIC DNA]</scope>
    <source>
        <strain evidence="9 10">Indonesia</strain>
        <tissue evidence="9">Blood</tissue>
    </source>
</reference>
<feature type="compositionally biased region" description="Basic residues" evidence="7">
    <location>
        <begin position="576"/>
        <end position="587"/>
    </location>
</feature>
<feature type="compositionally biased region" description="Basic and acidic residues" evidence="7">
    <location>
        <begin position="813"/>
        <end position="822"/>
    </location>
</feature>
<evidence type="ECO:0000313" key="10">
    <source>
        <dbReference type="Proteomes" id="UP000327468"/>
    </source>
</evidence>
<comment type="caution">
    <text evidence="9">The sequence shown here is derived from an EMBL/GenBank/DDBJ whole genome shotgun (WGS) entry which is preliminary data.</text>
</comment>
<dbReference type="PANTHER" id="PTHR21603:SF16">
    <property type="entry name" value="CELL DIVISION CYCLE-ASSOCIATED PROTEIN 2"/>
    <property type="match status" value="1"/>
</dbReference>
<dbReference type="GO" id="GO:0051983">
    <property type="term" value="P:regulation of chromosome segregation"/>
    <property type="evidence" value="ECO:0007669"/>
    <property type="project" value="TreeGrafter"/>
</dbReference>
<name>A0A5N5KEI0_PANHP</name>
<feature type="compositionally biased region" description="Low complexity" evidence="7">
    <location>
        <begin position="693"/>
        <end position="716"/>
    </location>
</feature>
<keyword evidence="4" id="KW-0832">Ubl conjugation</keyword>
<feature type="compositionally biased region" description="Polar residues" evidence="7">
    <location>
        <begin position="616"/>
        <end position="635"/>
    </location>
</feature>
<feature type="compositionally biased region" description="Polar residues" evidence="7">
    <location>
        <begin position="672"/>
        <end position="682"/>
    </location>
</feature>
<dbReference type="GO" id="GO:0005634">
    <property type="term" value="C:nucleus"/>
    <property type="evidence" value="ECO:0007669"/>
    <property type="project" value="UniProtKB-SubCell"/>
</dbReference>
<feature type="compositionally biased region" description="Basic and acidic residues" evidence="7">
    <location>
        <begin position="479"/>
        <end position="490"/>
    </location>
</feature>
<feature type="domain" description="PP1-binding" evidence="8">
    <location>
        <begin position="359"/>
        <end position="420"/>
    </location>
</feature>
<feature type="region of interest" description="Disordered" evidence="7">
    <location>
        <begin position="456"/>
        <end position="654"/>
    </location>
</feature>
<evidence type="ECO:0000256" key="5">
    <source>
        <dbReference type="ARBA" id="ARBA00023242"/>
    </source>
</evidence>
<dbReference type="GO" id="GO:0007088">
    <property type="term" value="P:regulation of mitotic nuclear division"/>
    <property type="evidence" value="ECO:0007669"/>
    <property type="project" value="TreeGrafter"/>
</dbReference>
<feature type="region of interest" description="Disordered" evidence="7">
    <location>
        <begin position="671"/>
        <end position="890"/>
    </location>
</feature>
<feature type="compositionally biased region" description="Basic and acidic residues" evidence="7">
    <location>
        <begin position="730"/>
        <end position="758"/>
    </location>
</feature>
<feature type="compositionally biased region" description="Basic and acidic residues" evidence="7">
    <location>
        <begin position="302"/>
        <end position="314"/>
    </location>
</feature>
<evidence type="ECO:0000256" key="1">
    <source>
        <dbReference type="ARBA" id="ARBA00004123"/>
    </source>
</evidence>
<gene>
    <name evidence="9" type="ORF">PHYPO_G00143660</name>
</gene>